<dbReference type="EMBL" id="QYBB01000028">
    <property type="protein sequence ID" value="RYC30293.1"/>
    <property type="molecule type" value="Genomic_DNA"/>
</dbReference>
<dbReference type="AlphaFoldDB" id="A0A4Q2U1G6"/>
<dbReference type="OrthoDB" id="9792687at2"/>
<reference evidence="2 3" key="1">
    <citation type="submission" date="2018-12" db="EMBL/GenBank/DDBJ databases">
        <authorList>
            <person name="Grouzdev D.S."/>
            <person name="Krutkina M.S."/>
        </authorList>
    </citation>
    <scope>NUCLEOTIDE SEQUENCE [LARGE SCALE GENOMIC DNA]</scope>
    <source>
        <strain evidence="2 3">RmlP026</strain>
    </source>
</reference>
<comment type="caution">
    <text evidence="2">The sequence shown here is derived from an EMBL/GenBank/DDBJ whole genome shotgun (WGS) entry which is preliminary data.</text>
</comment>
<evidence type="ECO:0000313" key="2">
    <source>
        <dbReference type="EMBL" id="RYC30293.1"/>
    </source>
</evidence>
<evidence type="ECO:0000259" key="1">
    <source>
        <dbReference type="Pfam" id="PF08401"/>
    </source>
</evidence>
<accession>A0A4Q2U1G6</accession>
<protein>
    <submittedName>
        <fullName evidence="2">DUF1738 domain-containing protein</fullName>
    </submittedName>
</protein>
<keyword evidence="3" id="KW-1185">Reference proteome</keyword>
<dbReference type="Proteomes" id="UP000290759">
    <property type="component" value="Unassembled WGS sequence"/>
</dbReference>
<dbReference type="RefSeq" id="WP_129228602.1">
    <property type="nucleotide sequence ID" value="NZ_QYBB01000028.1"/>
</dbReference>
<gene>
    <name evidence="2" type="ORF">D3273_19705</name>
</gene>
<reference evidence="2 3" key="2">
    <citation type="submission" date="2019-02" db="EMBL/GenBank/DDBJ databases">
        <title>'Lichenibacterium ramalinii' gen. nov. sp. nov., 'Lichenibacterium minor' gen. nov. sp. nov.</title>
        <authorList>
            <person name="Pankratov T."/>
        </authorList>
    </citation>
    <scope>NUCLEOTIDE SEQUENCE [LARGE SCALE GENOMIC DNA]</scope>
    <source>
        <strain evidence="2 3">RmlP026</strain>
    </source>
</reference>
<organism evidence="2 3">
    <name type="scientific">Lichenibacterium minor</name>
    <dbReference type="NCBI Taxonomy" id="2316528"/>
    <lineage>
        <taxon>Bacteria</taxon>
        <taxon>Pseudomonadati</taxon>
        <taxon>Pseudomonadota</taxon>
        <taxon>Alphaproteobacteria</taxon>
        <taxon>Hyphomicrobiales</taxon>
        <taxon>Lichenihabitantaceae</taxon>
        <taxon>Lichenibacterium</taxon>
    </lineage>
</organism>
<dbReference type="Pfam" id="PF08401">
    <property type="entry name" value="ArdcN"/>
    <property type="match status" value="1"/>
</dbReference>
<proteinExistence type="predicted"/>
<dbReference type="InterPro" id="IPR013610">
    <property type="entry name" value="ArdC_N"/>
</dbReference>
<feature type="domain" description="N-terminal" evidence="1">
    <location>
        <begin position="7"/>
        <end position="44"/>
    </location>
</feature>
<dbReference type="GO" id="GO:0003697">
    <property type="term" value="F:single-stranded DNA binding"/>
    <property type="evidence" value="ECO:0007669"/>
    <property type="project" value="InterPro"/>
</dbReference>
<sequence>MSKDRFDIHQHITDQIVAAIERGAGDFQMPWHRSAGSIMRPVNGIRAARAAL</sequence>
<evidence type="ECO:0000313" key="3">
    <source>
        <dbReference type="Proteomes" id="UP000290759"/>
    </source>
</evidence>
<name>A0A4Q2U1G6_9HYPH</name>